<reference evidence="4" key="1">
    <citation type="journal article" date="2019" name="Int. J. Syst. Evol. Microbiol.">
        <title>The Global Catalogue of Microorganisms (GCM) 10K type strain sequencing project: providing services to taxonomists for standard genome sequencing and annotation.</title>
        <authorList>
            <consortium name="The Broad Institute Genomics Platform"/>
            <consortium name="The Broad Institute Genome Sequencing Center for Infectious Disease"/>
            <person name="Wu L."/>
            <person name="Ma J."/>
        </authorList>
    </citation>
    <scope>NUCLEOTIDE SEQUENCE [LARGE SCALE GENOMIC DNA]</scope>
    <source>
        <strain evidence="4">KCTC 52487</strain>
    </source>
</reference>
<keyword evidence="3" id="KW-0808">Transferase</keyword>
<accession>A0ABV6ZZA8</accession>
<organism evidence="3 4">
    <name type="scientific">Hyphobacterium vulgare</name>
    <dbReference type="NCBI Taxonomy" id="1736751"/>
    <lineage>
        <taxon>Bacteria</taxon>
        <taxon>Pseudomonadati</taxon>
        <taxon>Pseudomonadota</taxon>
        <taxon>Alphaproteobacteria</taxon>
        <taxon>Maricaulales</taxon>
        <taxon>Maricaulaceae</taxon>
        <taxon>Hyphobacterium</taxon>
    </lineage>
</organism>
<feature type="compositionally biased region" description="Polar residues" evidence="1">
    <location>
        <begin position="245"/>
        <end position="255"/>
    </location>
</feature>
<evidence type="ECO:0000259" key="2">
    <source>
        <dbReference type="Pfam" id="PF08241"/>
    </source>
</evidence>
<sequence>MRQDAVELDRFYATRRGQAAERLMLNRIGALWPSFTGLDVLGLGFATPLLDGLPQGARRMVAAMPASQGAVIWPPAGKSRTALTEEVRLPFADAQFDRVIALHALEDAESPQALLREVWRVTAPEGRVVFAVANRSGLWARTDATPFGHGRPWSRRQLGALLGEGMFEVTHWTRTLFAPPFSWCCGPRGSDVWEAIGGKLFPGFGGVLMVEAVKRVGGMTPRAVKVSPARVRGLEGAPAPALSRSRFSSNPRKTR</sequence>
<dbReference type="GO" id="GO:0008168">
    <property type="term" value="F:methyltransferase activity"/>
    <property type="evidence" value="ECO:0007669"/>
    <property type="project" value="UniProtKB-KW"/>
</dbReference>
<evidence type="ECO:0000313" key="4">
    <source>
        <dbReference type="Proteomes" id="UP001595379"/>
    </source>
</evidence>
<keyword evidence="3" id="KW-0489">Methyltransferase</keyword>
<evidence type="ECO:0000313" key="3">
    <source>
        <dbReference type="EMBL" id="MFC2926693.1"/>
    </source>
</evidence>
<gene>
    <name evidence="3" type="ORF">ACFOOR_11300</name>
</gene>
<dbReference type="Gene3D" id="3.40.50.150">
    <property type="entry name" value="Vaccinia Virus protein VP39"/>
    <property type="match status" value="1"/>
</dbReference>
<name>A0ABV6ZZA8_9PROT</name>
<dbReference type="SUPFAM" id="SSF53335">
    <property type="entry name" value="S-adenosyl-L-methionine-dependent methyltransferases"/>
    <property type="match status" value="1"/>
</dbReference>
<dbReference type="RefSeq" id="WP_343164674.1">
    <property type="nucleotide sequence ID" value="NZ_JBHRSV010000020.1"/>
</dbReference>
<dbReference type="Pfam" id="PF08241">
    <property type="entry name" value="Methyltransf_11"/>
    <property type="match status" value="1"/>
</dbReference>
<dbReference type="CDD" id="cd02440">
    <property type="entry name" value="AdoMet_MTases"/>
    <property type="match status" value="1"/>
</dbReference>
<keyword evidence="4" id="KW-1185">Reference proteome</keyword>
<dbReference type="InterPro" id="IPR029063">
    <property type="entry name" value="SAM-dependent_MTases_sf"/>
</dbReference>
<proteinExistence type="predicted"/>
<dbReference type="InterPro" id="IPR013216">
    <property type="entry name" value="Methyltransf_11"/>
</dbReference>
<dbReference type="EMBL" id="JBHRSV010000020">
    <property type="protein sequence ID" value="MFC2926693.1"/>
    <property type="molecule type" value="Genomic_DNA"/>
</dbReference>
<comment type="caution">
    <text evidence="3">The sequence shown here is derived from an EMBL/GenBank/DDBJ whole genome shotgun (WGS) entry which is preliminary data.</text>
</comment>
<feature type="region of interest" description="Disordered" evidence="1">
    <location>
        <begin position="235"/>
        <end position="255"/>
    </location>
</feature>
<feature type="domain" description="Methyltransferase type 11" evidence="2">
    <location>
        <begin position="88"/>
        <end position="130"/>
    </location>
</feature>
<dbReference type="GO" id="GO:0032259">
    <property type="term" value="P:methylation"/>
    <property type="evidence" value="ECO:0007669"/>
    <property type="project" value="UniProtKB-KW"/>
</dbReference>
<dbReference type="Proteomes" id="UP001595379">
    <property type="component" value="Unassembled WGS sequence"/>
</dbReference>
<evidence type="ECO:0000256" key="1">
    <source>
        <dbReference type="SAM" id="MobiDB-lite"/>
    </source>
</evidence>
<protein>
    <submittedName>
        <fullName evidence="3">Class I SAM-dependent methyltransferase</fullName>
    </submittedName>
</protein>